<dbReference type="NCBIfam" id="TIGR02937">
    <property type="entry name" value="sigma70-ECF"/>
    <property type="match status" value="1"/>
</dbReference>
<evidence type="ECO:0000256" key="4">
    <source>
        <dbReference type="ARBA" id="ARBA00023125"/>
    </source>
</evidence>
<dbReference type="Gene3D" id="1.10.10.10">
    <property type="entry name" value="Winged helix-like DNA-binding domain superfamily/Winged helix DNA-binding domain"/>
    <property type="match status" value="1"/>
</dbReference>
<dbReference type="SUPFAM" id="SSF88659">
    <property type="entry name" value="Sigma3 and sigma4 domains of RNA polymerase sigma factors"/>
    <property type="match status" value="1"/>
</dbReference>
<evidence type="ECO:0000259" key="7">
    <source>
        <dbReference type="Pfam" id="PF08281"/>
    </source>
</evidence>
<keyword evidence="2" id="KW-0805">Transcription regulation</keyword>
<evidence type="ECO:0000256" key="3">
    <source>
        <dbReference type="ARBA" id="ARBA00023082"/>
    </source>
</evidence>
<evidence type="ECO:0000313" key="8">
    <source>
        <dbReference type="EMBL" id="SCZ53201.1"/>
    </source>
</evidence>
<dbReference type="InterPro" id="IPR014284">
    <property type="entry name" value="RNA_pol_sigma-70_dom"/>
</dbReference>
<dbReference type="RefSeq" id="WP_157843953.1">
    <property type="nucleotide sequence ID" value="NZ_FMWG01000002.1"/>
</dbReference>
<dbReference type="GO" id="GO:0006352">
    <property type="term" value="P:DNA-templated transcription initiation"/>
    <property type="evidence" value="ECO:0007669"/>
    <property type="project" value="InterPro"/>
</dbReference>
<evidence type="ECO:0000256" key="5">
    <source>
        <dbReference type="ARBA" id="ARBA00023163"/>
    </source>
</evidence>
<dbReference type="PANTHER" id="PTHR43133">
    <property type="entry name" value="RNA POLYMERASE ECF-TYPE SIGMA FACTO"/>
    <property type="match status" value="1"/>
</dbReference>
<dbReference type="PANTHER" id="PTHR43133:SF8">
    <property type="entry name" value="RNA POLYMERASE SIGMA FACTOR HI_1459-RELATED"/>
    <property type="match status" value="1"/>
</dbReference>
<evidence type="ECO:0000256" key="1">
    <source>
        <dbReference type="ARBA" id="ARBA00010641"/>
    </source>
</evidence>
<gene>
    <name evidence="8" type="ORF">SAMN04488118_102104</name>
</gene>
<dbReference type="Proteomes" id="UP000198767">
    <property type="component" value="Unassembled WGS sequence"/>
</dbReference>
<proteinExistence type="inferred from homology"/>
<dbReference type="SUPFAM" id="SSF88946">
    <property type="entry name" value="Sigma2 domain of RNA polymerase sigma factors"/>
    <property type="match status" value="1"/>
</dbReference>
<protein>
    <submittedName>
        <fullName evidence="8">RNA polymerase, sigma subunit, ECF family</fullName>
    </submittedName>
</protein>
<keyword evidence="9" id="KW-1185">Reference proteome</keyword>
<sequence>MQQISKTDVASAQAGDAKALELIVRRMQSRLYKLSLRMLADPDLAQDATQEILIRVITKLSTFQGQSSFETWSYRVATNYLLTARKVLTKDPGLTFSAFADDLLDGLADENAAAPDDHVMLNELRLKCTMAMLLCLDPPHRAAYILGEVLEFEHVDAADVLSISQANFRKRLSRARKQVQAFTAQTCGLANSSAPCSCSKRLPAAMAIGRIGHTPSAELSDAPSFTEVKVAAEKAAFVLRTAKLQRATGPLHPLKDYANAVLKLIDPPG</sequence>
<dbReference type="InterPro" id="IPR036388">
    <property type="entry name" value="WH-like_DNA-bd_sf"/>
</dbReference>
<feature type="domain" description="RNA polymerase sigma-70 region 2" evidence="6">
    <location>
        <begin position="23"/>
        <end position="84"/>
    </location>
</feature>
<dbReference type="GO" id="GO:0003677">
    <property type="term" value="F:DNA binding"/>
    <property type="evidence" value="ECO:0007669"/>
    <property type="project" value="UniProtKB-KW"/>
</dbReference>
<evidence type="ECO:0000259" key="6">
    <source>
        <dbReference type="Pfam" id="PF04542"/>
    </source>
</evidence>
<dbReference type="Gene3D" id="1.10.1740.10">
    <property type="match status" value="1"/>
</dbReference>
<feature type="domain" description="RNA polymerase sigma factor 70 region 4 type 2" evidence="7">
    <location>
        <begin position="128"/>
        <end position="178"/>
    </location>
</feature>
<reference evidence="8 9" key="1">
    <citation type="submission" date="2016-10" db="EMBL/GenBank/DDBJ databases">
        <authorList>
            <person name="de Groot N.N."/>
        </authorList>
    </citation>
    <scope>NUCLEOTIDE SEQUENCE [LARGE SCALE GENOMIC DNA]</scope>
    <source>
        <strain evidence="8 9">U95</strain>
    </source>
</reference>
<dbReference type="AlphaFoldDB" id="A0A1G5PVG0"/>
<keyword evidence="4" id="KW-0238">DNA-binding</keyword>
<dbReference type="GO" id="GO:0016987">
    <property type="term" value="F:sigma factor activity"/>
    <property type="evidence" value="ECO:0007669"/>
    <property type="project" value="UniProtKB-KW"/>
</dbReference>
<keyword evidence="3" id="KW-0731">Sigma factor</keyword>
<dbReference type="InterPro" id="IPR039425">
    <property type="entry name" value="RNA_pol_sigma-70-like"/>
</dbReference>
<name>A0A1G5PVG0_9RHOB</name>
<accession>A0A1G5PVG0</accession>
<dbReference type="InterPro" id="IPR007627">
    <property type="entry name" value="RNA_pol_sigma70_r2"/>
</dbReference>
<comment type="similarity">
    <text evidence="1">Belongs to the sigma-70 factor family. ECF subfamily.</text>
</comment>
<dbReference type="InterPro" id="IPR013324">
    <property type="entry name" value="RNA_pol_sigma_r3/r4-like"/>
</dbReference>
<dbReference type="InterPro" id="IPR013325">
    <property type="entry name" value="RNA_pol_sigma_r2"/>
</dbReference>
<dbReference type="InterPro" id="IPR013249">
    <property type="entry name" value="RNA_pol_sigma70_r4_t2"/>
</dbReference>
<evidence type="ECO:0000313" key="9">
    <source>
        <dbReference type="Proteomes" id="UP000198767"/>
    </source>
</evidence>
<dbReference type="EMBL" id="FMWG01000002">
    <property type="protein sequence ID" value="SCZ53201.1"/>
    <property type="molecule type" value="Genomic_DNA"/>
</dbReference>
<keyword evidence="5" id="KW-0804">Transcription</keyword>
<dbReference type="STRING" id="1156985.SAMN04488118_102104"/>
<dbReference type="Pfam" id="PF04542">
    <property type="entry name" value="Sigma70_r2"/>
    <property type="match status" value="1"/>
</dbReference>
<dbReference type="Pfam" id="PF08281">
    <property type="entry name" value="Sigma70_r4_2"/>
    <property type="match status" value="1"/>
</dbReference>
<organism evidence="8 9">
    <name type="scientific">Epibacterium ulvae</name>
    <dbReference type="NCBI Taxonomy" id="1156985"/>
    <lineage>
        <taxon>Bacteria</taxon>
        <taxon>Pseudomonadati</taxon>
        <taxon>Pseudomonadota</taxon>
        <taxon>Alphaproteobacteria</taxon>
        <taxon>Rhodobacterales</taxon>
        <taxon>Roseobacteraceae</taxon>
        <taxon>Epibacterium</taxon>
    </lineage>
</organism>
<dbReference type="OrthoDB" id="9780326at2"/>
<evidence type="ECO:0000256" key="2">
    <source>
        <dbReference type="ARBA" id="ARBA00023015"/>
    </source>
</evidence>